<dbReference type="eggNOG" id="ENOG50330W7">
    <property type="taxonomic scope" value="Bacteria"/>
</dbReference>
<dbReference type="KEGG" id="msd:MYSTI_05794"/>
<keyword evidence="1" id="KW-0969">Cilium</keyword>
<evidence type="ECO:0000313" key="1">
    <source>
        <dbReference type="EMBL" id="AGC47070.1"/>
    </source>
</evidence>
<dbReference type="HOGENOM" id="CLU_094974_0_0_7"/>
<evidence type="ECO:0000313" key="2">
    <source>
        <dbReference type="Proteomes" id="UP000011131"/>
    </source>
</evidence>
<keyword evidence="2" id="KW-1185">Reference proteome</keyword>
<protein>
    <submittedName>
        <fullName evidence="1">Flagellar hook-length control protein</fullName>
    </submittedName>
</protein>
<keyword evidence="1" id="KW-0282">Flagellum</keyword>
<reference evidence="1 2" key="1">
    <citation type="journal article" date="2013" name="Genome Announc.">
        <title>Complete genome sequence of Myxococcus stipitatus strain DSM 14675, a fruiting myxobacterium.</title>
        <authorList>
            <person name="Huntley S."/>
            <person name="Kneip S."/>
            <person name="Treuner-Lange A."/>
            <person name="Sogaard-Andersen L."/>
        </authorList>
    </citation>
    <scope>NUCLEOTIDE SEQUENCE [LARGE SCALE GENOMIC DNA]</scope>
    <source>
        <strain evidence="2">DSM 14675 / JCM 12634 / Mx s8</strain>
    </source>
</reference>
<dbReference type="PATRIC" id="fig|1278073.3.peg.5872"/>
<accession>L7UGS7</accession>
<dbReference type="STRING" id="1278073.MYSTI_05794"/>
<dbReference type="AlphaFoldDB" id="L7UGS7"/>
<organism evidence="1 2">
    <name type="scientific">Myxococcus stipitatus (strain DSM 14675 / JCM 12634 / Mx s8)</name>
    <dbReference type="NCBI Taxonomy" id="1278073"/>
    <lineage>
        <taxon>Bacteria</taxon>
        <taxon>Pseudomonadati</taxon>
        <taxon>Myxococcota</taxon>
        <taxon>Myxococcia</taxon>
        <taxon>Myxococcales</taxon>
        <taxon>Cystobacterineae</taxon>
        <taxon>Myxococcaceae</taxon>
        <taxon>Myxococcus</taxon>
    </lineage>
</organism>
<dbReference type="EMBL" id="CP004025">
    <property type="protein sequence ID" value="AGC47070.1"/>
    <property type="molecule type" value="Genomic_DNA"/>
</dbReference>
<keyword evidence="1" id="KW-0966">Cell projection</keyword>
<name>L7UGS7_MYXSD</name>
<sequence length="160" mass="17657">MWQGFPGRVWMLWGLWVVAPVAGAADGYAMTWQKRGHSQGVDLIGCMDCNPYTGDMPCTAALPILCIREDGSAVPPGVSPDFYNGWAEGNVATTLPVLGVTLTSLALANKVCTSAFGDGWRMAQFHHPQGGWNWYAYGNVRTDKRFWVYIRDQPANCWNP</sequence>
<gene>
    <name evidence="1" type="ordered locus">MYSTI_05794</name>
</gene>
<proteinExistence type="predicted"/>
<dbReference type="Proteomes" id="UP000011131">
    <property type="component" value="Chromosome"/>
</dbReference>